<evidence type="ECO:0000256" key="1">
    <source>
        <dbReference type="ARBA" id="ARBA00022552"/>
    </source>
</evidence>
<dbReference type="Pfam" id="PF01728">
    <property type="entry name" value="FtsJ"/>
    <property type="match status" value="1"/>
</dbReference>
<dbReference type="PANTHER" id="PTHR10920:SF13">
    <property type="entry name" value="PRE-RRNA 2'-O-RIBOSE RNA METHYLTRANSFERASE FTSJ3"/>
    <property type="match status" value="1"/>
</dbReference>
<feature type="active site" description="Proton acceptor" evidence="5 6">
    <location>
        <position position="160"/>
    </location>
</feature>
<dbReference type="Gene3D" id="3.40.50.150">
    <property type="entry name" value="Vaccinia Virus protein VP39"/>
    <property type="match status" value="1"/>
</dbReference>
<feature type="domain" description="Ribosomal RNA methyltransferase FtsJ" evidence="7">
    <location>
        <begin position="29"/>
        <end position="203"/>
    </location>
</feature>
<feature type="binding site" evidence="5">
    <location>
        <position position="61"/>
    </location>
    <ligand>
        <name>S-adenosyl-L-methionine</name>
        <dbReference type="ChEBI" id="CHEBI:59789"/>
    </ligand>
</feature>
<dbReference type="PANTHER" id="PTHR10920">
    <property type="entry name" value="RIBOSOMAL RNA METHYLTRANSFERASE"/>
    <property type="match status" value="1"/>
</dbReference>
<comment type="catalytic activity">
    <reaction evidence="5">
        <text>uridine(2552) in 23S rRNA + S-adenosyl-L-methionine = 2'-O-methyluridine(2552) in 23S rRNA + S-adenosyl-L-homocysteine + H(+)</text>
        <dbReference type="Rhea" id="RHEA:42720"/>
        <dbReference type="Rhea" id="RHEA-COMP:10202"/>
        <dbReference type="Rhea" id="RHEA-COMP:10203"/>
        <dbReference type="ChEBI" id="CHEBI:15378"/>
        <dbReference type="ChEBI" id="CHEBI:57856"/>
        <dbReference type="ChEBI" id="CHEBI:59789"/>
        <dbReference type="ChEBI" id="CHEBI:65315"/>
        <dbReference type="ChEBI" id="CHEBI:74478"/>
        <dbReference type="EC" id="2.1.1.166"/>
    </reaction>
</comment>
<comment type="function">
    <text evidence="5">Specifically methylates the uridine in position 2552 of 23S rRNA at the 2'-O position of the ribose in the fully assembled 50S ribosomal subunit.</text>
</comment>
<dbReference type="GO" id="GO:0008650">
    <property type="term" value="F:rRNA (uridine-2'-O-)-methyltransferase activity"/>
    <property type="evidence" value="ECO:0007669"/>
    <property type="project" value="UniProtKB-UniRule"/>
</dbReference>
<proteinExistence type="inferred from homology"/>
<feature type="binding site" evidence="5">
    <location>
        <position position="63"/>
    </location>
    <ligand>
        <name>S-adenosyl-L-methionine</name>
        <dbReference type="ChEBI" id="CHEBI:59789"/>
    </ligand>
</feature>
<evidence type="ECO:0000259" key="7">
    <source>
        <dbReference type="Pfam" id="PF01728"/>
    </source>
</evidence>
<evidence type="ECO:0000256" key="5">
    <source>
        <dbReference type="HAMAP-Rule" id="MF_01547"/>
    </source>
</evidence>
<name>A0A7G9Y3G1_9EURY</name>
<feature type="binding site" evidence="5">
    <location>
        <position position="81"/>
    </location>
    <ligand>
        <name>S-adenosyl-L-methionine</name>
        <dbReference type="ChEBI" id="CHEBI:59789"/>
    </ligand>
</feature>
<feature type="binding site" evidence="5">
    <location>
        <position position="120"/>
    </location>
    <ligand>
        <name>S-adenosyl-L-methionine</name>
        <dbReference type="ChEBI" id="CHEBI:59789"/>
    </ligand>
</feature>
<keyword evidence="4 5" id="KW-0949">S-adenosyl-L-methionine</keyword>
<dbReference type="EMBL" id="MT630749">
    <property type="protein sequence ID" value="QNO42545.1"/>
    <property type="molecule type" value="Genomic_DNA"/>
</dbReference>
<keyword evidence="5" id="KW-0963">Cytoplasm</keyword>
<reference evidence="8" key="1">
    <citation type="submission" date="2020-06" db="EMBL/GenBank/DDBJ databases">
        <title>Unique genomic features of the anaerobic methanotrophic archaea.</title>
        <authorList>
            <person name="Chadwick G.L."/>
            <person name="Skennerton C.T."/>
            <person name="Laso-Perez R."/>
            <person name="Leu A.O."/>
            <person name="Speth D.R."/>
            <person name="Yu H."/>
            <person name="Morgan-Lang C."/>
            <person name="Hatzenpichler R."/>
            <person name="Goudeau D."/>
            <person name="Malmstrom R."/>
            <person name="Brazelton W.J."/>
            <person name="Woyke T."/>
            <person name="Hallam S.J."/>
            <person name="Tyson G.W."/>
            <person name="Wegener G."/>
            <person name="Boetius A."/>
            <person name="Orphan V."/>
        </authorList>
    </citation>
    <scope>NUCLEOTIDE SEQUENCE</scope>
</reference>
<keyword evidence="3 5" id="KW-0808">Transferase</keyword>
<organism evidence="8">
    <name type="scientific">Candidatus Methanogaster sp. ANME-2c ERB4</name>
    <dbReference type="NCBI Taxonomy" id="2759911"/>
    <lineage>
        <taxon>Archaea</taxon>
        <taxon>Methanobacteriati</taxon>
        <taxon>Methanobacteriota</taxon>
        <taxon>Stenosarchaea group</taxon>
        <taxon>Methanomicrobia</taxon>
        <taxon>Methanosarcinales</taxon>
        <taxon>ANME-2 cluster</taxon>
        <taxon>Candidatus Methanogasteraceae</taxon>
        <taxon>Candidatus Methanogaster</taxon>
    </lineage>
</organism>
<dbReference type="AlphaFoldDB" id="A0A7G9Y3G1"/>
<evidence type="ECO:0000256" key="4">
    <source>
        <dbReference type="ARBA" id="ARBA00022691"/>
    </source>
</evidence>
<comment type="subcellular location">
    <subcellularLocation>
        <location evidence="5">Cytoplasm</location>
    </subcellularLocation>
</comment>
<keyword evidence="2 5" id="KW-0489">Methyltransferase</keyword>
<dbReference type="PIRSF" id="PIRSF005461">
    <property type="entry name" value="23S_rRNA_mtase"/>
    <property type="match status" value="1"/>
</dbReference>
<evidence type="ECO:0000256" key="3">
    <source>
        <dbReference type="ARBA" id="ARBA00022679"/>
    </source>
</evidence>
<comment type="similarity">
    <text evidence="5">Belongs to the class I-like SAM-binding methyltransferase superfamily. RNA methyltransferase RlmE family.</text>
</comment>
<dbReference type="InterPro" id="IPR002877">
    <property type="entry name" value="RNA_MeTrfase_FtsJ_dom"/>
</dbReference>
<accession>A0A7G9Y3G1</accession>
<dbReference type="SUPFAM" id="SSF53335">
    <property type="entry name" value="S-adenosyl-L-methionine-dependent methyltransferases"/>
    <property type="match status" value="1"/>
</dbReference>
<dbReference type="EC" id="2.1.1.166" evidence="5"/>
<evidence type="ECO:0000256" key="2">
    <source>
        <dbReference type="ARBA" id="ARBA00022603"/>
    </source>
</evidence>
<sequence>MLCGILADDLTMARNQHDHFYRLARKEGYRSRAAYKLKQINSRFHVIRRGDNIVDLGAAPGGWLQMARELSGAGGTVVGVDIQPIREIEDVITIVGDITAEDTVSRIKELVKNADVVLCDAAPNLSGDWSYDHARSIDLTEQALSCAEQILKPGGHFIVKAFHGDLFADYLQKVRSLFKNVRAHSPEASRKASAETYIIAKRFRGTASSR</sequence>
<protein>
    <recommendedName>
        <fullName evidence="5">Ribosomal RNA large subunit methyltransferase E</fullName>
        <ecNumber evidence="5">2.1.1.166</ecNumber>
    </recommendedName>
    <alternativeName>
        <fullName evidence="5">23S rRNA Um2552 methyltransferase</fullName>
    </alternativeName>
    <alternativeName>
        <fullName evidence="5">rRNA (uridine-2'-O-)-methyltransferase</fullName>
    </alternativeName>
</protein>
<dbReference type="HAMAP" id="MF_01547">
    <property type="entry name" value="RNA_methyltr_E"/>
    <property type="match status" value="1"/>
</dbReference>
<keyword evidence="1 5" id="KW-0698">rRNA processing</keyword>
<dbReference type="InterPro" id="IPR029063">
    <property type="entry name" value="SAM-dependent_MTases_sf"/>
</dbReference>
<evidence type="ECO:0000313" key="8">
    <source>
        <dbReference type="EMBL" id="QNO42545.1"/>
    </source>
</evidence>
<dbReference type="GO" id="GO:0005737">
    <property type="term" value="C:cytoplasm"/>
    <property type="evidence" value="ECO:0007669"/>
    <property type="project" value="UniProtKB-SubCell"/>
</dbReference>
<dbReference type="InterPro" id="IPR050082">
    <property type="entry name" value="RNA_methyltr_RlmE"/>
</dbReference>
<gene>
    <name evidence="5 8" type="primary">rlmE</name>
    <name evidence="8" type="ORF">MMHALIEK_00020</name>
</gene>
<dbReference type="InterPro" id="IPR015507">
    <property type="entry name" value="rRNA-MeTfrase_E"/>
</dbReference>
<feature type="binding site" evidence="5">
    <location>
        <position position="97"/>
    </location>
    <ligand>
        <name>S-adenosyl-L-methionine</name>
        <dbReference type="ChEBI" id="CHEBI:59789"/>
    </ligand>
</feature>
<evidence type="ECO:0000256" key="6">
    <source>
        <dbReference type="PIRSR" id="PIRSR005461-1"/>
    </source>
</evidence>